<evidence type="ECO:0000256" key="1">
    <source>
        <dbReference type="SAM" id="Phobius"/>
    </source>
</evidence>
<dbReference type="EMBL" id="LAZR01007219">
    <property type="protein sequence ID" value="KKM86657.1"/>
    <property type="molecule type" value="Genomic_DNA"/>
</dbReference>
<evidence type="ECO:0000313" key="2">
    <source>
        <dbReference type="EMBL" id="KKM86657.1"/>
    </source>
</evidence>
<feature type="transmembrane region" description="Helical" evidence="1">
    <location>
        <begin position="72"/>
        <end position="91"/>
    </location>
</feature>
<proteinExistence type="predicted"/>
<name>A0A0F9NZH3_9ZZZZ</name>
<accession>A0A0F9NZH3</accession>
<reference evidence="2" key="1">
    <citation type="journal article" date="2015" name="Nature">
        <title>Complex archaea that bridge the gap between prokaryotes and eukaryotes.</title>
        <authorList>
            <person name="Spang A."/>
            <person name="Saw J.H."/>
            <person name="Jorgensen S.L."/>
            <person name="Zaremba-Niedzwiedzka K."/>
            <person name="Martijn J."/>
            <person name="Lind A.E."/>
            <person name="van Eijk R."/>
            <person name="Schleper C."/>
            <person name="Guy L."/>
            <person name="Ettema T.J."/>
        </authorList>
    </citation>
    <scope>NUCLEOTIDE SEQUENCE</scope>
</reference>
<protein>
    <submittedName>
        <fullName evidence="2">Uncharacterized protein</fullName>
    </submittedName>
</protein>
<dbReference type="AlphaFoldDB" id="A0A0F9NZH3"/>
<gene>
    <name evidence="2" type="ORF">LCGC14_1276840</name>
</gene>
<sequence length="151" mass="17550">MESDKIDQLLKKYFDATTTASEEAILREYFSQEKVAPHLEQYAPMFRYFSKEKEEQFTRQVFKSESRTSRKLWYTWVSAAAIVLLLVGVYFNTTSTSNSLEDEYTAAEIAAAQEALSLLSINFNKGAEKIVYLEEFEKNTNRFLDNEHKTP</sequence>
<keyword evidence="1" id="KW-0812">Transmembrane</keyword>
<organism evidence="2">
    <name type="scientific">marine sediment metagenome</name>
    <dbReference type="NCBI Taxonomy" id="412755"/>
    <lineage>
        <taxon>unclassified sequences</taxon>
        <taxon>metagenomes</taxon>
        <taxon>ecological metagenomes</taxon>
    </lineage>
</organism>
<keyword evidence="1" id="KW-0472">Membrane</keyword>
<keyword evidence="1" id="KW-1133">Transmembrane helix</keyword>
<comment type="caution">
    <text evidence="2">The sequence shown here is derived from an EMBL/GenBank/DDBJ whole genome shotgun (WGS) entry which is preliminary data.</text>
</comment>